<dbReference type="PANTHER" id="PTHR35697">
    <property type="entry name" value="OS08G0108300 PROTEIN"/>
    <property type="match status" value="1"/>
</dbReference>
<gene>
    <name evidence="3" type="ORF">TEA_026218</name>
</gene>
<feature type="region of interest" description="Disordered" evidence="1">
    <location>
        <begin position="114"/>
        <end position="143"/>
    </location>
</feature>
<reference evidence="3 4" key="1">
    <citation type="journal article" date="2018" name="Proc. Natl. Acad. Sci. U.S.A.">
        <title>Draft genome sequence of Camellia sinensis var. sinensis provides insights into the evolution of the tea genome and tea quality.</title>
        <authorList>
            <person name="Wei C."/>
            <person name="Yang H."/>
            <person name="Wang S."/>
            <person name="Zhao J."/>
            <person name="Liu C."/>
            <person name="Gao L."/>
            <person name="Xia E."/>
            <person name="Lu Y."/>
            <person name="Tai Y."/>
            <person name="She G."/>
            <person name="Sun J."/>
            <person name="Cao H."/>
            <person name="Tong W."/>
            <person name="Gao Q."/>
            <person name="Li Y."/>
            <person name="Deng W."/>
            <person name="Jiang X."/>
            <person name="Wang W."/>
            <person name="Chen Q."/>
            <person name="Zhang S."/>
            <person name="Li H."/>
            <person name="Wu J."/>
            <person name="Wang P."/>
            <person name="Li P."/>
            <person name="Shi C."/>
            <person name="Zheng F."/>
            <person name="Jian J."/>
            <person name="Huang B."/>
            <person name="Shan D."/>
            <person name="Shi M."/>
            <person name="Fang C."/>
            <person name="Yue Y."/>
            <person name="Li F."/>
            <person name="Li D."/>
            <person name="Wei S."/>
            <person name="Han B."/>
            <person name="Jiang C."/>
            <person name="Yin Y."/>
            <person name="Xia T."/>
            <person name="Zhang Z."/>
            <person name="Bennetzen J.L."/>
            <person name="Zhao S."/>
            <person name="Wan X."/>
        </authorList>
    </citation>
    <scope>NUCLEOTIDE SEQUENCE [LARGE SCALE GENOMIC DNA]</scope>
    <source>
        <strain evidence="4">cv. Shuchazao</strain>
        <tissue evidence="3">Leaf</tissue>
    </source>
</reference>
<dbReference type="PANTHER" id="PTHR35697:SF1">
    <property type="entry name" value="PROTEIN TRACHEARY ELEMENT DIFFERENTIATION-RELATED 7"/>
    <property type="match status" value="1"/>
</dbReference>
<evidence type="ECO:0000256" key="1">
    <source>
        <dbReference type="SAM" id="MobiDB-lite"/>
    </source>
</evidence>
<evidence type="ECO:0000313" key="3">
    <source>
        <dbReference type="EMBL" id="THG17684.1"/>
    </source>
</evidence>
<name>A0A4S4EN54_CAMSN</name>
<feature type="transmembrane region" description="Helical" evidence="2">
    <location>
        <begin position="151"/>
        <end position="177"/>
    </location>
</feature>
<protein>
    <submittedName>
        <fullName evidence="3">Uncharacterized protein</fullName>
    </submittedName>
</protein>
<comment type="caution">
    <text evidence="3">The sequence shown here is derived from an EMBL/GenBank/DDBJ whole genome shotgun (WGS) entry which is preliminary data.</text>
</comment>
<dbReference type="InterPro" id="IPR044950">
    <property type="entry name" value="TED6/7"/>
</dbReference>
<evidence type="ECO:0000256" key="2">
    <source>
        <dbReference type="SAM" id="Phobius"/>
    </source>
</evidence>
<keyword evidence="2" id="KW-0812">Transmembrane</keyword>
<accession>A0A4S4EN54</accession>
<keyword evidence="2" id="KW-0472">Membrane</keyword>
<organism evidence="3 4">
    <name type="scientific">Camellia sinensis var. sinensis</name>
    <name type="common">China tea</name>
    <dbReference type="NCBI Taxonomy" id="542762"/>
    <lineage>
        <taxon>Eukaryota</taxon>
        <taxon>Viridiplantae</taxon>
        <taxon>Streptophyta</taxon>
        <taxon>Embryophyta</taxon>
        <taxon>Tracheophyta</taxon>
        <taxon>Spermatophyta</taxon>
        <taxon>Magnoliopsida</taxon>
        <taxon>eudicotyledons</taxon>
        <taxon>Gunneridae</taxon>
        <taxon>Pentapetalae</taxon>
        <taxon>asterids</taxon>
        <taxon>Ericales</taxon>
        <taxon>Theaceae</taxon>
        <taxon>Camellia</taxon>
    </lineage>
</organism>
<feature type="region of interest" description="Disordered" evidence="1">
    <location>
        <begin position="233"/>
        <end position="269"/>
    </location>
</feature>
<dbReference type="Proteomes" id="UP000306102">
    <property type="component" value="Unassembled WGS sequence"/>
</dbReference>
<dbReference type="EMBL" id="SDRB02003461">
    <property type="protein sequence ID" value="THG17684.1"/>
    <property type="molecule type" value="Genomic_DNA"/>
</dbReference>
<evidence type="ECO:0000313" key="4">
    <source>
        <dbReference type="Proteomes" id="UP000306102"/>
    </source>
</evidence>
<dbReference type="STRING" id="542762.A0A4S4EN54"/>
<keyword evidence="2" id="KW-1133">Transmembrane helix</keyword>
<sequence>MQSDSMAIVKNRRQGVKPIFGHHITHYVVKNFTVLVMVLHVTPMYAFRSDAHATRQDYPSMKIEICTTLSEPSLQIGTQKHFLHHIKPFQNVNFHNIQMASPLPDLDFPHFPAPPPPAVKPPPPPRTIPPPPPHIIPPPPPSSPHHGGSTVIIIIFVSCGCLLLLAFFAIALFCIIIKKKKKKEKVQETDIVHVHEHLKVKEAVVKGPRGTEAMTLAIDDDVDVDEEIRKEEKFKGTHAKLKSADDNPSAIEEGVSTSHSSQHHLGPEP</sequence>
<proteinExistence type="predicted"/>
<dbReference type="AlphaFoldDB" id="A0A4S4EN54"/>
<keyword evidence="4" id="KW-1185">Reference proteome</keyword>
<dbReference type="GO" id="GO:0009834">
    <property type="term" value="P:plant-type secondary cell wall biogenesis"/>
    <property type="evidence" value="ECO:0007669"/>
    <property type="project" value="InterPro"/>
</dbReference>